<evidence type="ECO:0000313" key="1">
    <source>
        <dbReference type="Ensembl" id="ENSUPAP00010022195.1"/>
    </source>
</evidence>
<dbReference type="GeneTree" id="ENSGT00960000190003"/>
<organism evidence="1 2">
    <name type="scientific">Urocitellus parryii</name>
    <name type="common">Arctic ground squirrel</name>
    <name type="synonym">Spermophilus parryii</name>
    <dbReference type="NCBI Taxonomy" id="9999"/>
    <lineage>
        <taxon>Eukaryota</taxon>
        <taxon>Metazoa</taxon>
        <taxon>Chordata</taxon>
        <taxon>Craniata</taxon>
        <taxon>Vertebrata</taxon>
        <taxon>Euteleostomi</taxon>
        <taxon>Mammalia</taxon>
        <taxon>Eutheria</taxon>
        <taxon>Euarchontoglires</taxon>
        <taxon>Glires</taxon>
        <taxon>Rodentia</taxon>
        <taxon>Sciuromorpha</taxon>
        <taxon>Sciuridae</taxon>
        <taxon>Xerinae</taxon>
        <taxon>Marmotini</taxon>
        <taxon>Urocitellus</taxon>
    </lineage>
</organism>
<proteinExistence type="predicted"/>
<protein>
    <submittedName>
        <fullName evidence="1">Uncharacterized protein</fullName>
    </submittedName>
</protein>
<reference evidence="1" key="1">
    <citation type="submission" date="2025-08" db="UniProtKB">
        <authorList>
            <consortium name="Ensembl"/>
        </authorList>
    </citation>
    <scope>IDENTIFICATION</scope>
</reference>
<sequence length="104" mass="11927">MEPEKEKTGRLPRESTLRRQVPDWLMRTPKVRISHLDLVDRQPEPKRAQLSGIVMAENCEVTHEQLCELLKYAVLTGVPANGSNPFTWHAQVFNKCLKFKPSSS</sequence>
<keyword evidence="2" id="KW-1185">Reference proteome</keyword>
<accession>A0A8D2I204</accession>
<name>A0A8D2I204_UROPR</name>
<reference evidence="1" key="2">
    <citation type="submission" date="2025-09" db="UniProtKB">
        <authorList>
            <consortium name="Ensembl"/>
        </authorList>
    </citation>
    <scope>IDENTIFICATION</scope>
</reference>
<dbReference type="AlphaFoldDB" id="A0A8D2I204"/>
<evidence type="ECO:0000313" key="2">
    <source>
        <dbReference type="Proteomes" id="UP000694417"/>
    </source>
</evidence>
<dbReference type="Ensembl" id="ENSUPAT00010025273.1">
    <property type="protein sequence ID" value="ENSUPAP00010022195.1"/>
    <property type="gene ID" value="ENSUPAG00010017645.1"/>
</dbReference>
<dbReference type="Proteomes" id="UP000694417">
    <property type="component" value="Unplaced"/>
</dbReference>